<comment type="caution">
    <text evidence="1">The sequence shown here is derived from an EMBL/GenBank/DDBJ whole genome shotgun (WGS) entry which is preliminary data.</text>
</comment>
<dbReference type="EMBL" id="JBFOLK010000014">
    <property type="protein sequence ID" value="KAL2462188.1"/>
    <property type="molecule type" value="Genomic_DNA"/>
</dbReference>
<evidence type="ECO:0000313" key="1">
    <source>
        <dbReference type="EMBL" id="KAL2462188.1"/>
    </source>
</evidence>
<name>A0ABD1PFN0_9LAMI</name>
<keyword evidence="2" id="KW-1185">Reference proteome</keyword>
<gene>
    <name evidence="1" type="ORF">Adt_45608</name>
</gene>
<reference evidence="2" key="1">
    <citation type="submission" date="2024-07" db="EMBL/GenBank/DDBJ databases">
        <title>Two chromosome-level genome assemblies of Korean endemic species Abeliophyllum distichum and Forsythia ovata (Oleaceae).</title>
        <authorList>
            <person name="Jang H."/>
        </authorList>
    </citation>
    <scope>NUCLEOTIDE SEQUENCE [LARGE SCALE GENOMIC DNA]</scope>
</reference>
<evidence type="ECO:0000313" key="2">
    <source>
        <dbReference type="Proteomes" id="UP001604336"/>
    </source>
</evidence>
<dbReference type="Proteomes" id="UP001604336">
    <property type="component" value="Unassembled WGS sequence"/>
</dbReference>
<sequence length="102" mass="11679">MKINYNGWISTPAQLRYDELCEIFCKVADVVADDEEHCREIMDWLEMKMINLKISNNKSSCGSNLISGHSRVQASTERELVDKDYSVHTLDPKFSKTKGPPK</sequence>
<proteinExistence type="predicted"/>
<organism evidence="1 2">
    <name type="scientific">Abeliophyllum distichum</name>
    <dbReference type="NCBI Taxonomy" id="126358"/>
    <lineage>
        <taxon>Eukaryota</taxon>
        <taxon>Viridiplantae</taxon>
        <taxon>Streptophyta</taxon>
        <taxon>Embryophyta</taxon>
        <taxon>Tracheophyta</taxon>
        <taxon>Spermatophyta</taxon>
        <taxon>Magnoliopsida</taxon>
        <taxon>eudicotyledons</taxon>
        <taxon>Gunneridae</taxon>
        <taxon>Pentapetalae</taxon>
        <taxon>asterids</taxon>
        <taxon>lamiids</taxon>
        <taxon>Lamiales</taxon>
        <taxon>Oleaceae</taxon>
        <taxon>Forsythieae</taxon>
        <taxon>Abeliophyllum</taxon>
    </lineage>
</organism>
<accession>A0ABD1PFN0</accession>
<dbReference type="AlphaFoldDB" id="A0ABD1PFN0"/>
<protein>
    <submittedName>
        <fullName evidence="1">FAR1-related protein</fullName>
    </submittedName>
</protein>